<evidence type="ECO:0000259" key="4">
    <source>
        <dbReference type="Pfam" id="PF08448"/>
    </source>
</evidence>
<dbReference type="InterPro" id="IPR035965">
    <property type="entry name" value="PAS-like_dom_sf"/>
</dbReference>
<evidence type="ECO:0000256" key="1">
    <source>
        <dbReference type="ARBA" id="ARBA00022801"/>
    </source>
</evidence>
<proteinExistence type="predicted"/>
<evidence type="ECO:0000313" key="6">
    <source>
        <dbReference type="Proteomes" id="UP001595701"/>
    </source>
</evidence>
<organism evidence="5 6">
    <name type="scientific">Streptomyces yaanensis</name>
    <dbReference type="NCBI Taxonomy" id="1142239"/>
    <lineage>
        <taxon>Bacteria</taxon>
        <taxon>Bacillati</taxon>
        <taxon>Actinomycetota</taxon>
        <taxon>Actinomycetes</taxon>
        <taxon>Kitasatosporales</taxon>
        <taxon>Streptomycetaceae</taxon>
        <taxon>Streptomyces</taxon>
    </lineage>
</organism>
<dbReference type="SUPFAM" id="SSF55781">
    <property type="entry name" value="GAF domain-like"/>
    <property type="match status" value="1"/>
</dbReference>
<sequence length="377" mass="41103">MRRGQPLVGTAGDAYWFLTVARLEPYAPSPSDGDAPDTALLKQWALDQLPLPMALYDRAGVRVEINAAMTRETGKPDHELLGWPMGHSASGRTFADSRGVAEALRQVVATGEPVTTELHGMGPGDAARRVWLLSLYPVRDPGGRICGVSAAAVDTTEQFRARRRMAILYGAGLRIGTTLDLGRTADELAEVSTDHFADFAVVDLLDSVLRGEESTARNRMLVLRRTAQRSVLPECPESVVALGATYTYPENSPPGHALAAGHGAVHRTKDILRWWEETSPERGRSIRTYGIHSVMTVPLRARGVTPGLALFFRHRTPDPFDEEDLRLAEELGHHGPAVHGGTHPGRRGPGPRRTAHPPRRPRAAHGPRGGHRPRRSP</sequence>
<dbReference type="PANTHER" id="PTHR43156:SF2">
    <property type="entry name" value="STAGE II SPORULATION PROTEIN E"/>
    <property type="match status" value="1"/>
</dbReference>
<dbReference type="InterPro" id="IPR003018">
    <property type="entry name" value="GAF"/>
</dbReference>
<dbReference type="InterPro" id="IPR052016">
    <property type="entry name" value="Bact_Sigma-Reg"/>
</dbReference>
<dbReference type="Gene3D" id="3.30.450.40">
    <property type="match status" value="1"/>
</dbReference>
<gene>
    <name evidence="5" type="ORF">ACFOZ0_10250</name>
</gene>
<comment type="caution">
    <text evidence="5">The sequence shown here is derived from an EMBL/GenBank/DDBJ whole genome shotgun (WGS) entry which is preliminary data.</text>
</comment>
<keyword evidence="6" id="KW-1185">Reference proteome</keyword>
<evidence type="ECO:0000313" key="5">
    <source>
        <dbReference type="EMBL" id="MFC3573644.1"/>
    </source>
</evidence>
<dbReference type="PANTHER" id="PTHR43156">
    <property type="entry name" value="STAGE II SPORULATION PROTEIN E-RELATED"/>
    <property type="match status" value="1"/>
</dbReference>
<dbReference type="SUPFAM" id="SSF55785">
    <property type="entry name" value="PYP-like sensor domain (PAS domain)"/>
    <property type="match status" value="1"/>
</dbReference>
<protein>
    <submittedName>
        <fullName evidence="5">PAS domain-containing protein</fullName>
    </submittedName>
</protein>
<dbReference type="Pfam" id="PF01590">
    <property type="entry name" value="GAF"/>
    <property type="match status" value="1"/>
</dbReference>
<feature type="domain" description="PAS fold-4" evidence="4">
    <location>
        <begin position="46"/>
        <end position="158"/>
    </location>
</feature>
<dbReference type="Pfam" id="PF08448">
    <property type="entry name" value="PAS_4"/>
    <property type="match status" value="1"/>
</dbReference>
<evidence type="ECO:0000259" key="3">
    <source>
        <dbReference type="Pfam" id="PF01590"/>
    </source>
</evidence>
<feature type="region of interest" description="Disordered" evidence="2">
    <location>
        <begin position="333"/>
        <end position="377"/>
    </location>
</feature>
<feature type="compositionally biased region" description="Basic residues" evidence="2">
    <location>
        <begin position="344"/>
        <end position="377"/>
    </location>
</feature>
<dbReference type="InterPro" id="IPR029016">
    <property type="entry name" value="GAF-like_dom_sf"/>
</dbReference>
<dbReference type="Proteomes" id="UP001595701">
    <property type="component" value="Unassembled WGS sequence"/>
</dbReference>
<dbReference type="RefSeq" id="WP_310763110.1">
    <property type="nucleotide sequence ID" value="NZ_JBHRWR010000008.1"/>
</dbReference>
<name>A0ABV7S9H9_9ACTN</name>
<dbReference type="Gene3D" id="3.30.450.20">
    <property type="entry name" value="PAS domain"/>
    <property type="match status" value="1"/>
</dbReference>
<evidence type="ECO:0000256" key="2">
    <source>
        <dbReference type="SAM" id="MobiDB-lite"/>
    </source>
</evidence>
<accession>A0ABV7S9H9</accession>
<dbReference type="InterPro" id="IPR013656">
    <property type="entry name" value="PAS_4"/>
</dbReference>
<dbReference type="EMBL" id="JBHRWR010000008">
    <property type="protein sequence ID" value="MFC3573644.1"/>
    <property type="molecule type" value="Genomic_DNA"/>
</dbReference>
<reference evidence="6" key="1">
    <citation type="journal article" date="2019" name="Int. J. Syst. Evol. Microbiol.">
        <title>The Global Catalogue of Microorganisms (GCM) 10K type strain sequencing project: providing services to taxonomists for standard genome sequencing and annotation.</title>
        <authorList>
            <consortium name="The Broad Institute Genomics Platform"/>
            <consortium name="The Broad Institute Genome Sequencing Center for Infectious Disease"/>
            <person name="Wu L."/>
            <person name="Ma J."/>
        </authorList>
    </citation>
    <scope>NUCLEOTIDE SEQUENCE [LARGE SCALE GENOMIC DNA]</scope>
    <source>
        <strain evidence="6">CGMCC 4.7035</strain>
    </source>
</reference>
<feature type="domain" description="GAF" evidence="3">
    <location>
        <begin position="276"/>
        <end position="333"/>
    </location>
</feature>
<keyword evidence="1" id="KW-0378">Hydrolase</keyword>